<evidence type="ECO:0000256" key="1">
    <source>
        <dbReference type="SAM" id="Phobius"/>
    </source>
</evidence>
<organism evidence="2 3">
    <name type="scientific">Thalassiosira oceanica</name>
    <name type="common">Marine diatom</name>
    <dbReference type="NCBI Taxonomy" id="159749"/>
    <lineage>
        <taxon>Eukaryota</taxon>
        <taxon>Sar</taxon>
        <taxon>Stramenopiles</taxon>
        <taxon>Ochrophyta</taxon>
        <taxon>Bacillariophyta</taxon>
        <taxon>Coscinodiscophyceae</taxon>
        <taxon>Thalassiosirophycidae</taxon>
        <taxon>Thalassiosirales</taxon>
        <taxon>Thalassiosiraceae</taxon>
        <taxon>Thalassiosira</taxon>
    </lineage>
</organism>
<keyword evidence="1" id="KW-0812">Transmembrane</keyword>
<dbReference type="EMBL" id="AGNL01009529">
    <property type="protein sequence ID" value="EJK69803.1"/>
    <property type="molecule type" value="Genomic_DNA"/>
</dbReference>
<accession>K0STV0</accession>
<feature type="transmembrane region" description="Helical" evidence="1">
    <location>
        <begin position="208"/>
        <end position="230"/>
    </location>
</feature>
<protein>
    <submittedName>
        <fullName evidence="2">Uncharacterized protein</fullName>
    </submittedName>
</protein>
<sequence>MCKKAAATCSEITARQKRNPHQHSRLMRWFSQHDPAIRAPKGTASKAVPEGNCSSEELKYLRAHLRVENRLDRAIRIWTKRTEQQPILPLTLPGPNLAKCRDPTQKKKWKAGRLALWLGYTRSPKEDSPEKEFKSHPSNSLTGVIRRLLNVPERSFPLAFLSGMRYFHGSPPHFQRVNDNPSIEVSAPSKLYSHRNARHNSAVNFEHLHFVTVLGIYEQVFAFFPFFLTISRLRKHSAIHADESSFEEVVAG</sequence>
<comment type="caution">
    <text evidence="2">The sequence shown here is derived from an EMBL/GenBank/DDBJ whole genome shotgun (WGS) entry which is preliminary data.</text>
</comment>
<keyword evidence="1" id="KW-0472">Membrane</keyword>
<keyword evidence="1" id="KW-1133">Transmembrane helix</keyword>
<proteinExistence type="predicted"/>
<evidence type="ECO:0000313" key="2">
    <source>
        <dbReference type="EMBL" id="EJK69803.1"/>
    </source>
</evidence>
<reference evidence="2 3" key="1">
    <citation type="journal article" date="2012" name="Genome Biol.">
        <title>Genome and low-iron response of an oceanic diatom adapted to chronic iron limitation.</title>
        <authorList>
            <person name="Lommer M."/>
            <person name="Specht M."/>
            <person name="Roy A.S."/>
            <person name="Kraemer L."/>
            <person name="Andreson R."/>
            <person name="Gutowska M.A."/>
            <person name="Wolf J."/>
            <person name="Bergner S.V."/>
            <person name="Schilhabel M.B."/>
            <person name="Klostermeier U.C."/>
            <person name="Beiko R.G."/>
            <person name="Rosenstiel P."/>
            <person name="Hippler M."/>
            <person name="Laroche J."/>
        </authorList>
    </citation>
    <scope>NUCLEOTIDE SEQUENCE [LARGE SCALE GENOMIC DNA]</scope>
    <source>
        <strain evidence="2 3">CCMP1005</strain>
    </source>
</reference>
<gene>
    <name evidence="2" type="ORF">THAOC_08902</name>
</gene>
<evidence type="ECO:0000313" key="3">
    <source>
        <dbReference type="Proteomes" id="UP000266841"/>
    </source>
</evidence>
<dbReference type="Proteomes" id="UP000266841">
    <property type="component" value="Unassembled WGS sequence"/>
</dbReference>
<keyword evidence="3" id="KW-1185">Reference proteome</keyword>
<name>K0STV0_THAOC</name>
<dbReference type="AlphaFoldDB" id="K0STV0"/>